<feature type="region of interest" description="Disordered" evidence="1">
    <location>
        <begin position="191"/>
        <end position="237"/>
    </location>
</feature>
<dbReference type="EMBL" id="OB665705">
    <property type="protein sequence ID" value="CAD7233135.1"/>
    <property type="molecule type" value="Genomic_DNA"/>
</dbReference>
<name>A0A7R8ZVD7_9CRUS</name>
<accession>A0A7R8ZVD7</accession>
<feature type="compositionally biased region" description="Basic residues" evidence="1">
    <location>
        <begin position="196"/>
        <end position="205"/>
    </location>
</feature>
<proteinExistence type="predicted"/>
<organism evidence="2">
    <name type="scientific">Cyprideis torosa</name>
    <dbReference type="NCBI Taxonomy" id="163714"/>
    <lineage>
        <taxon>Eukaryota</taxon>
        <taxon>Metazoa</taxon>
        <taxon>Ecdysozoa</taxon>
        <taxon>Arthropoda</taxon>
        <taxon>Crustacea</taxon>
        <taxon>Oligostraca</taxon>
        <taxon>Ostracoda</taxon>
        <taxon>Podocopa</taxon>
        <taxon>Podocopida</taxon>
        <taxon>Cytherocopina</taxon>
        <taxon>Cytheroidea</taxon>
        <taxon>Cytherideidae</taxon>
        <taxon>Cyprideis</taxon>
    </lineage>
</organism>
<dbReference type="AlphaFoldDB" id="A0A7R8ZVD7"/>
<sequence length="508" mass="57437">MVPTRWIKAAKEAKSPGEIRGLSKLVDSAGQPENYLRCFSHRLYAAASSNSLQLRSAYFEYLYKLFRSPLQDSPEDVMPLLRRNHDIKGLIQQLGKETDSNAVSHLSKFLHSILFSSPPAPEDDQEPFLRARLPLFRALAVKDLTAVERICYALEPEMALCLCKCIAEDMSKCLKNLLKARSLEELNGEKVAQNRERKKAAKKTKSVSTVGGVRKSPRRDSDLSTDTSPRMDPEKQSVRAPLQEITFSGNKNSKRSVTDTQKMANYDCHHQSFAPREKDETTILDLLNDIWEHPTSEPILNGAVFLEQPIMVEKLAELCILVQKHFSSYKSEIATSLLEKLGQVGLFLLIFYEANITPSMNEFALLLGSRCGYQATDNFVSQCLRLIRELEDETDDRLEVLVSTLVNCDRYDDLYELIMQSLVWCSANPNGPVVVFPGDLSSCPHSISDQSDASSVDGRPMKRVRFKLDRSLNVAKPEVARKAFRFLQADENVVFQWDQEVLSIIDSY</sequence>
<gene>
    <name evidence="2" type="ORF">CTOB1V02_LOCUS10958</name>
</gene>
<evidence type="ECO:0000313" key="2">
    <source>
        <dbReference type="EMBL" id="CAD7233135.1"/>
    </source>
</evidence>
<reference evidence="2" key="1">
    <citation type="submission" date="2020-11" db="EMBL/GenBank/DDBJ databases">
        <authorList>
            <person name="Tran Van P."/>
        </authorList>
    </citation>
    <scope>NUCLEOTIDE SEQUENCE</scope>
</reference>
<evidence type="ECO:0000256" key="1">
    <source>
        <dbReference type="SAM" id="MobiDB-lite"/>
    </source>
</evidence>
<protein>
    <submittedName>
        <fullName evidence="2">Uncharacterized protein</fullName>
    </submittedName>
</protein>